<evidence type="ECO:0000256" key="4">
    <source>
        <dbReference type="ARBA" id="ARBA00011471"/>
    </source>
</evidence>
<keyword evidence="8 12" id="KW-0812">Transmembrane</keyword>
<evidence type="ECO:0000256" key="11">
    <source>
        <dbReference type="ARBA" id="ARBA00023136"/>
    </source>
</evidence>
<keyword evidence="11 13" id="KW-0472">Membrane</keyword>
<dbReference type="RefSeq" id="WP_091242140.1">
    <property type="nucleotide sequence ID" value="NZ_FNAG01000005.1"/>
</dbReference>
<evidence type="ECO:0000256" key="2">
    <source>
        <dbReference type="ARBA" id="ARBA00004249"/>
    </source>
</evidence>
<evidence type="ECO:0000256" key="5">
    <source>
        <dbReference type="ARBA" id="ARBA00022448"/>
    </source>
</evidence>
<comment type="subunit">
    <text evidence="4">The accessory proteins ExbB and ExbD seem to form a complex with TonB.</text>
</comment>
<keyword evidence="15" id="KW-1185">Reference proteome</keyword>
<dbReference type="Pfam" id="PF02472">
    <property type="entry name" value="ExbD"/>
    <property type="match status" value="1"/>
</dbReference>
<reference evidence="14 15" key="1">
    <citation type="submission" date="2016-10" db="EMBL/GenBank/DDBJ databases">
        <authorList>
            <person name="de Groot N.N."/>
        </authorList>
    </citation>
    <scope>NUCLEOTIDE SEQUENCE [LARGE SCALE GENOMIC DNA]</scope>
    <source>
        <strain evidence="14 15">DSM 16957</strain>
    </source>
</reference>
<organism evidence="14 15">
    <name type="scientific">Aquimonas voraii</name>
    <dbReference type="NCBI Taxonomy" id="265719"/>
    <lineage>
        <taxon>Bacteria</taxon>
        <taxon>Pseudomonadati</taxon>
        <taxon>Pseudomonadota</taxon>
        <taxon>Gammaproteobacteria</taxon>
        <taxon>Lysobacterales</taxon>
        <taxon>Lysobacteraceae</taxon>
        <taxon>Aquimonas</taxon>
    </lineage>
</organism>
<gene>
    <name evidence="14" type="ORF">SAMN04488509_10531</name>
</gene>
<dbReference type="InterPro" id="IPR003400">
    <property type="entry name" value="ExbD"/>
</dbReference>
<evidence type="ECO:0000256" key="7">
    <source>
        <dbReference type="ARBA" id="ARBA00022519"/>
    </source>
</evidence>
<dbReference type="PANTHER" id="PTHR30558:SF12">
    <property type="entry name" value="BIOPOLYMER TRANSPORT PROTEIN EXBD"/>
    <property type="match status" value="1"/>
</dbReference>
<evidence type="ECO:0000256" key="10">
    <source>
        <dbReference type="ARBA" id="ARBA00022989"/>
    </source>
</evidence>
<proteinExistence type="inferred from homology"/>
<dbReference type="GO" id="GO:0022857">
    <property type="term" value="F:transmembrane transporter activity"/>
    <property type="evidence" value="ECO:0007669"/>
    <property type="project" value="InterPro"/>
</dbReference>
<sequence>MAFTTGGGGGAMADINVTPLVDVMLVLLIIFLVTAPMLTREIEIDLPQQSNKQPEEVVDPPQPIRLRIDADGSLFWDNSPMPKAALLPSLRVEASRDPQPLLEIEANQEVQYHVLTEVLSEAKNADMKKIGFVETL</sequence>
<evidence type="ECO:0000256" key="13">
    <source>
        <dbReference type="SAM" id="Phobius"/>
    </source>
</evidence>
<evidence type="ECO:0000256" key="6">
    <source>
        <dbReference type="ARBA" id="ARBA00022475"/>
    </source>
</evidence>
<evidence type="ECO:0000256" key="8">
    <source>
        <dbReference type="ARBA" id="ARBA00022692"/>
    </source>
</evidence>
<keyword evidence="7" id="KW-0997">Cell inner membrane</keyword>
<evidence type="ECO:0000256" key="9">
    <source>
        <dbReference type="ARBA" id="ARBA00022927"/>
    </source>
</evidence>
<name>A0A1G6WJL2_9GAMM</name>
<feature type="transmembrane region" description="Helical" evidence="13">
    <location>
        <begin position="20"/>
        <end position="39"/>
    </location>
</feature>
<comment type="subcellular location">
    <subcellularLocation>
        <location evidence="2">Cell inner membrane</location>
        <topology evidence="2">Single-pass type II membrane protein</topology>
    </subcellularLocation>
    <subcellularLocation>
        <location evidence="12">Cell membrane</location>
        <topology evidence="12">Single-pass type II membrane protein</topology>
    </subcellularLocation>
</comment>
<dbReference type="AlphaFoldDB" id="A0A1G6WJL2"/>
<comment type="function">
    <text evidence="1">Involved in the TonB-dependent energy-dependent transport of various receptor-bound substrates.</text>
</comment>
<evidence type="ECO:0000256" key="1">
    <source>
        <dbReference type="ARBA" id="ARBA00003540"/>
    </source>
</evidence>
<comment type="similarity">
    <text evidence="3 12">Belongs to the ExbD/TolR family.</text>
</comment>
<keyword evidence="6" id="KW-1003">Cell membrane</keyword>
<evidence type="ECO:0000256" key="12">
    <source>
        <dbReference type="RuleBase" id="RU003879"/>
    </source>
</evidence>
<keyword evidence="10 13" id="KW-1133">Transmembrane helix</keyword>
<dbReference type="OrthoDB" id="9798629at2"/>
<dbReference type="Proteomes" id="UP000199603">
    <property type="component" value="Unassembled WGS sequence"/>
</dbReference>
<accession>A0A1G6WJL2</accession>
<dbReference type="PANTHER" id="PTHR30558">
    <property type="entry name" value="EXBD MEMBRANE COMPONENT OF PMF-DRIVEN MACROMOLECULE IMPORT SYSTEM"/>
    <property type="match status" value="1"/>
</dbReference>
<keyword evidence="5 12" id="KW-0813">Transport</keyword>
<dbReference type="EMBL" id="FNAG01000005">
    <property type="protein sequence ID" value="SDD65988.1"/>
    <property type="molecule type" value="Genomic_DNA"/>
</dbReference>
<dbReference type="Gene3D" id="3.30.420.270">
    <property type="match status" value="1"/>
</dbReference>
<evidence type="ECO:0000256" key="3">
    <source>
        <dbReference type="ARBA" id="ARBA00005811"/>
    </source>
</evidence>
<dbReference type="GO" id="GO:0015031">
    <property type="term" value="P:protein transport"/>
    <property type="evidence" value="ECO:0007669"/>
    <property type="project" value="UniProtKB-KW"/>
</dbReference>
<evidence type="ECO:0000313" key="15">
    <source>
        <dbReference type="Proteomes" id="UP000199603"/>
    </source>
</evidence>
<evidence type="ECO:0000313" key="14">
    <source>
        <dbReference type="EMBL" id="SDD65988.1"/>
    </source>
</evidence>
<protein>
    <submittedName>
        <fullName evidence="14">Biopolymer transport protein ExbD</fullName>
    </submittedName>
</protein>
<keyword evidence="9 12" id="KW-0653">Protein transport</keyword>
<dbReference type="STRING" id="265719.SAMN04488509_10531"/>
<dbReference type="GO" id="GO:0005886">
    <property type="term" value="C:plasma membrane"/>
    <property type="evidence" value="ECO:0007669"/>
    <property type="project" value="UniProtKB-SubCell"/>
</dbReference>